<reference evidence="5 6" key="1">
    <citation type="submission" date="2019-11" db="EMBL/GenBank/DDBJ databases">
        <title>Comparative genomics of hydrocarbon-degrading Desulfosarcina strains.</title>
        <authorList>
            <person name="Watanabe M."/>
            <person name="Kojima H."/>
            <person name="Fukui M."/>
        </authorList>
    </citation>
    <scope>NUCLEOTIDE SEQUENCE [LARGE SCALE GENOMIC DNA]</scope>
    <source>
        <strain evidence="5 6">PP31</strain>
    </source>
</reference>
<gene>
    <name evidence="5" type="ORF">DSCW_45100</name>
</gene>
<dbReference type="PANTHER" id="PTHR43293">
    <property type="entry name" value="ACETATE COA-TRANSFERASE YDIF"/>
    <property type="match status" value="1"/>
</dbReference>
<dbReference type="InterPro" id="IPR004165">
    <property type="entry name" value="CoA_trans_fam_I"/>
</dbReference>
<keyword evidence="2 3" id="KW-0808">Transferase</keyword>
<feature type="active site" description="5-glutamyl coenzyme A thioester intermediate" evidence="4">
    <location>
        <position position="327"/>
    </location>
</feature>
<dbReference type="SUPFAM" id="SSF100950">
    <property type="entry name" value="NagB/RpiA/CoA transferase-like"/>
    <property type="match status" value="2"/>
</dbReference>
<dbReference type="InterPro" id="IPR037171">
    <property type="entry name" value="NagB/RpiA_transferase-like"/>
</dbReference>
<dbReference type="RefSeq" id="WP_231715530.1">
    <property type="nucleotide sequence ID" value="NZ_AP021875.1"/>
</dbReference>
<dbReference type="AlphaFoldDB" id="A0A5K7ZBE3"/>
<evidence type="ECO:0000313" key="6">
    <source>
        <dbReference type="Proteomes" id="UP000427769"/>
    </source>
</evidence>
<dbReference type="GO" id="GO:0046952">
    <property type="term" value="P:ketone body catabolic process"/>
    <property type="evidence" value="ECO:0007669"/>
    <property type="project" value="InterPro"/>
</dbReference>
<dbReference type="SMART" id="SM00882">
    <property type="entry name" value="CoA_trans"/>
    <property type="match status" value="1"/>
</dbReference>
<dbReference type="Gene3D" id="3.40.1080.10">
    <property type="entry name" value="Glutaconate Coenzyme A-transferase"/>
    <property type="match status" value="2"/>
</dbReference>
<accession>A0A5K7ZBE3</accession>
<dbReference type="EMBL" id="AP021875">
    <property type="protein sequence ID" value="BBO77093.1"/>
    <property type="molecule type" value="Genomic_DNA"/>
</dbReference>
<organism evidence="5 6">
    <name type="scientific">Desulfosarcina widdelii</name>
    <dbReference type="NCBI Taxonomy" id="947919"/>
    <lineage>
        <taxon>Bacteria</taxon>
        <taxon>Pseudomonadati</taxon>
        <taxon>Thermodesulfobacteriota</taxon>
        <taxon>Desulfobacteria</taxon>
        <taxon>Desulfobacterales</taxon>
        <taxon>Desulfosarcinaceae</taxon>
        <taxon>Desulfosarcina</taxon>
    </lineage>
</organism>
<comment type="similarity">
    <text evidence="1 3">Belongs to the 3-oxoacid CoA-transferase family.</text>
</comment>
<dbReference type="Proteomes" id="UP000427769">
    <property type="component" value="Chromosome"/>
</dbReference>
<name>A0A5K7ZBE3_9BACT</name>
<dbReference type="KEGG" id="dwd:DSCW_45100"/>
<dbReference type="Pfam" id="PF01144">
    <property type="entry name" value="CoA_trans"/>
    <property type="match status" value="1"/>
</dbReference>
<proteinExistence type="inferred from homology"/>
<protein>
    <submittedName>
        <fullName evidence="5">Acyl CoA:acetate/3-ketoacid CoA transferase</fullName>
    </submittedName>
</protein>
<keyword evidence="6" id="KW-1185">Reference proteome</keyword>
<dbReference type="PANTHER" id="PTHR43293:SF1">
    <property type="entry name" value="ACETATE COA-TRANSFERASE YDIF"/>
    <property type="match status" value="1"/>
</dbReference>
<dbReference type="PIRSF" id="PIRSF000858">
    <property type="entry name" value="SCOT-t"/>
    <property type="match status" value="1"/>
</dbReference>
<evidence type="ECO:0000256" key="1">
    <source>
        <dbReference type="ARBA" id="ARBA00007154"/>
    </source>
</evidence>
<dbReference type="GO" id="GO:0008410">
    <property type="term" value="F:CoA-transferase activity"/>
    <property type="evidence" value="ECO:0007669"/>
    <property type="project" value="InterPro"/>
</dbReference>
<dbReference type="InterPro" id="IPR014388">
    <property type="entry name" value="3-oxoacid_CoA-transferase"/>
</dbReference>
<evidence type="ECO:0000256" key="4">
    <source>
        <dbReference type="PIRSR" id="PIRSR000858-1"/>
    </source>
</evidence>
<evidence type="ECO:0000313" key="5">
    <source>
        <dbReference type="EMBL" id="BBO77093.1"/>
    </source>
</evidence>
<evidence type="ECO:0000256" key="3">
    <source>
        <dbReference type="PIRNR" id="PIRNR000858"/>
    </source>
</evidence>
<evidence type="ECO:0000256" key="2">
    <source>
        <dbReference type="ARBA" id="ARBA00022679"/>
    </source>
</evidence>
<sequence length="522" mass="56733">MPQLERSKLIPATEAVGKIKDGDTIAFGGFVATAIPEEIFSAIETSYVKHRKPRDLTIMYAAGQGDSDKKGLNHFAHDGLVKRVIGGHWGLAPGMARLAIENKVIGYNLPQGIISHMYRDIAAHKPRTISHVGLGTFVDPRDTGGKINAITTEEIVELIEFDGKEYLAYKNRPINVAILRGTTADEDGNITIEKEALTLESLEIATAAHNSGGIVIVAIERIAKRGTLKPKDVKIPGIMVDYLVLSQKENHWQTFAVEYDPSFSGEIKIPMESIPPMEMTERKIVSRRAVFELQPGDIVNLGIGMSEGVAPVANEEGILAEITLTAEPGVIGGLPAGGLNFGAATNTDAIIGQPAQFDFYHGGGLDIGFLGLAQADKEGNLNVSKFGPKLAGAGGFIDITQNANRVIFMGTFTAGGLKVAIEDGKIKIVQEGKFKKFLDRVEHITFSGKYARQKKQKVLYITERCVFELTEEGMALTEIAPGIDIETDIFAHMDFVPVVKKSPIMMDRRIFQAGPMGFRENF</sequence>